<evidence type="ECO:0000313" key="6">
    <source>
        <dbReference type="EMBL" id="NGO46099.1"/>
    </source>
</evidence>
<dbReference type="Gene3D" id="1.10.10.10">
    <property type="entry name" value="Winged helix-like DNA-binding domain superfamily/Winged helix DNA-binding domain"/>
    <property type="match status" value="1"/>
</dbReference>
<dbReference type="EMBL" id="JAAKZX010000115">
    <property type="protein sequence ID" value="NGO46099.1"/>
    <property type="molecule type" value="Genomic_DNA"/>
</dbReference>
<dbReference type="PROSITE" id="PS50949">
    <property type="entry name" value="HTH_GNTR"/>
    <property type="match status" value="1"/>
</dbReference>
<dbReference type="Pfam" id="PF00392">
    <property type="entry name" value="GntR"/>
    <property type="match status" value="1"/>
</dbReference>
<feature type="domain" description="HTH gntR-type" evidence="5">
    <location>
        <begin position="26"/>
        <end position="95"/>
    </location>
</feature>
<sequence length="141" mass="15635">MPERKFPKPPDVLPVRLPGRTAGESTSSVVALIGHVKEGLKSGRYTRGDILPSEAELQELYRATPAEVREGIDHLRRAERLQLHDEYLGTYFLDPGPEADGLMPADELGRRLVQLESHCAEILARLEAVESQLAQRGRAEA</sequence>
<dbReference type="InterPro" id="IPR036388">
    <property type="entry name" value="WH-like_DNA-bd_sf"/>
</dbReference>
<evidence type="ECO:0000256" key="4">
    <source>
        <dbReference type="SAM" id="MobiDB-lite"/>
    </source>
</evidence>
<keyword evidence="1" id="KW-0805">Transcription regulation</keyword>
<gene>
    <name evidence="6" type="ORF">G6048_29500</name>
</gene>
<dbReference type="Proteomes" id="UP001518140">
    <property type="component" value="Unassembled WGS sequence"/>
</dbReference>
<evidence type="ECO:0000256" key="2">
    <source>
        <dbReference type="ARBA" id="ARBA00023125"/>
    </source>
</evidence>
<protein>
    <submittedName>
        <fullName evidence="6">GntR family transcriptional regulator</fullName>
    </submittedName>
</protein>
<dbReference type="InterPro" id="IPR000524">
    <property type="entry name" value="Tscrpt_reg_HTH_GntR"/>
</dbReference>
<name>A0ABX0E185_9ACTN</name>
<evidence type="ECO:0000256" key="1">
    <source>
        <dbReference type="ARBA" id="ARBA00023015"/>
    </source>
</evidence>
<accession>A0ABX0E185</accession>
<evidence type="ECO:0000313" key="7">
    <source>
        <dbReference type="Proteomes" id="UP001518140"/>
    </source>
</evidence>
<organism evidence="6 7">
    <name type="scientific">Streptomyces ureilyticus</name>
    <dbReference type="NCBI Taxonomy" id="1775131"/>
    <lineage>
        <taxon>Bacteria</taxon>
        <taxon>Bacillati</taxon>
        <taxon>Actinomycetota</taxon>
        <taxon>Actinomycetes</taxon>
        <taxon>Kitasatosporales</taxon>
        <taxon>Streptomycetaceae</taxon>
        <taxon>Streptomyces</taxon>
    </lineage>
</organism>
<reference evidence="6 7" key="1">
    <citation type="submission" date="2020-02" db="EMBL/GenBank/DDBJ databases">
        <title>Whole-genome analyses of novel actinobacteria.</title>
        <authorList>
            <person name="Sahin N."/>
            <person name="Tokatli A."/>
        </authorList>
    </citation>
    <scope>NUCLEOTIDE SEQUENCE [LARGE SCALE GENOMIC DNA]</scope>
    <source>
        <strain evidence="6 7">YC419</strain>
    </source>
</reference>
<comment type="caution">
    <text evidence="6">The sequence shown here is derived from an EMBL/GenBank/DDBJ whole genome shotgun (WGS) entry which is preliminary data.</text>
</comment>
<dbReference type="RefSeq" id="WP_165342644.1">
    <property type="nucleotide sequence ID" value="NZ_JAAKZX010000115.1"/>
</dbReference>
<feature type="region of interest" description="Disordered" evidence="4">
    <location>
        <begin position="1"/>
        <end position="23"/>
    </location>
</feature>
<dbReference type="SUPFAM" id="SSF46785">
    <property type="entry name" value="Winged helix' DNA-binding domain"/>
    <property type="match status" value="1"/>
</dbReference>
<keyword evidence="3" id="KW-0804">Transcription</keyword>
<proteinExistence type="predicted"/>
<evidence type="ECO:0000259" key="5">
    <source>
        <dbReference type="PROSITE" id="PS50949"/>
    </source>
</evidence>
<keyword evidence="7" id="KW-1185">Reference proteome</keyword>
<keyword evidence="2" id="KW-0238">DNA-binding</keyword>
<evidence type="ECO:0000256" key="3">
    <source>
        <dbReference type="ARBA" id="ARBA00023163"/>
    </source>
</evidence>
<dbReference type="InterPro" id="IPR036390">
    <property type="entry name" value="WH_DNA-bd_sf"/>
</dbReference>